<dbReference type="EMBL" id="CYGV01000824">
    <property type="protein sequence ID" value="CUA69503.1"/>
    <property type="molecule type" value="Genomic_DNA"/>
</dbReference>
<keyword evidence="2" id="KW-1185">Reference proteome</keyword>
<protein>
    <submittedName>
        <fullName evidence="1">Uncharacterized protein</fullName>
    </submittedName>
</protein>
<dbReference type="Proteomes" id="UP000044841">
    <property type="component" value="Unassembled WGS sequence"/>
</dbReference>
<proteinExistence type="predicted"/>
<accession>A0A0K6FTN9</accession>
<evidence type="ECO:0000313" key="2">
    <source>
        <dbReference type="Proteomes" id="UP000044841"/>
    </source>
</evidence>
<name>A0A0K6FTN9_9AGAM</name>
<sequence length="200" mass="22700">MGDAPPTHSLGMFHYEITELNINPKLNIVRIEVLLSVDGVQVIKHGQKPGPTKPENSLACDVWNNSKIEIQFQITRSGRWSFFSSKSHEATISHLVTGDKRDASQVTPFMDHGEQYTLGILYSVHRLKEPEAKEFIQGTLEEIRKMDIEAHFSERAERTRTAVRAAIQLTNETPKSMQYLYRVVGLLRQVSNNILLLTGE</sequence>
<gene>
    <name evidence="1" type="ORF">RSOLAG22IIIB_08510</name>
</gene>
<evidence type="ECO:0000313" key="1">
    <source>
        <dbReference type="EMBL" id="CUA69503.1"/>
    </source>
</evidence>
<dbReference type="AlphaFoldDB" id="A0A0K6FTN9"/>
<reference evidence="1 2" key="1">
    <citation type="submission" date="2015-07" db="EMBL/GenBank/DDBJ databases">
        <authorList>
            <person name="Noorani M."/>
        </authorList>
    </citation>
    <scope>NUCLEOTIDE SEQUENCE [LARGE SCALE GENOMIC DNA]</scope>
    <source>
        <strain evidence="1">BBA 69670</strain>
    </source>
</reference>
<organism evidence="1 2">
    <name type="scientific">Rhizoctonia solani</name>
    <dbReference type="NCBI Taxonomy" id="456999"/>
    <lineage>
        <taxon>Eukaryota</taxon>
        <taxon>Fungi</taxon>
        <taxon>Dikarya</taxon>
        <taxon>Basidiomycota</taxon>
        <taxon>Agaricomycotina</taxon>
        <taxon>Agaricomycetes</taxon>
        <taxon>Cantharellales</taxon>
        <taxon>Ceratobasidiaceae</taxon>
        <taxon>Rhizoctonia</taxon>
    </lineage>
</organism>